<sequence>METIRVSFQSIPISDMDFRFVVIRIVNGSENLFSPLCYKVYFQPLNILLEKRIGIRGSSRKCRSSGVDIDLVCGNSSASWVHPKIILPPFQSE</sequence>
<gene>
    <name evidence="1" type="ORF">CDAR_456861</name>
</gene>
<proteinExistence type="predicted"/>
<organism evidence="1 2">
    <name type="scientific">Caerostris darwini</name>
    <dbReference type="NCBI Taxonomy" id="1538125"/>
    <lineage>
        <taxon>Eukaryota</taxon>
        <taxon>Metazoa</taxon>
        <taxon>Ecdysozoa</taxon>
        <taxon>Arthropoda</taxon>
        <taxon>Chelicerata</taxon>
        <taxon>Arachnida</taxon>
        <taxon>Araneae</taxon>
        <taxon>Araneomorphae</taxon>
        <taxon>Entelegynae</taxon>
        <taxon>Araneoidea</taxon>
        <taxon>Araneidae</taxon>
        <taxon>Caerostris</taxon>
    </lineage>
</organism>
<comment type="caution">
    <text evidence="1">The sequence shown here is derived from an EMBL/GenBank/DDBJ whole genome shotgun (WGS) entry which is preliminary data.</text>
</comment>
<evidence type="ECO:0000313" key="1">
    <source>
        <dbReference type="EMBL" id="GIY40487.1"/>
    </source>
</evidence>
<evidence type="ECO:0000313" key="2">
    <source>
        <dbReference type="Proteomes" id="UP001054837"/>
    </source>
</evidence>
<accession>A0AAV4T6E8</accession>
<dbReference type="Proteomes" id="UP001054837">
    <property type="component" value="Unassembled WGS sequence"/>
</dbReference>
<dbReference type="AlphaFoldDB" id="A0AAV4T6E8"/>
<keyword evidence="2" id="KW-1185">Reference proteome</keyword>
<name>A0AAV4T6E8_9ARAC</name>
<protein>
    <submittedName>
        <fullName evidence="1">Uncharacterized protein</fullName>
    </submittedName>
</protein>
<dbReference type="EMBL" id="BPLQ01008944">
    <property type="protein sequence ID" value="GIY40487.1"/>
    <property type="molecule type" value="Genomic_DNA"/>
</dbReference>
<reference evidence="1 2" key="1">
    <citation type="submission" date="2021-06" db="EMBL/GenBank/DDBJ databases">
        <title>Caerostris darwini draft genome.</title>
        <authorList>
            <person name="Kono N."/>
            <person name="Arakawa K."/>
        </authorList>
    </citation>
    <scope>NUCLEOTIDE SEQUENCE [LARGE SCALE GENOMIC DNA]</scope>
</reference>